<keyword evidence="3" id="KW-1185">Reference proteome</keyword>
<protein>
    <submittedName>
        <fullName evidence="2">Uncharacterized protein</fullName>
    </submittedName>
</protein>
<gene>
    <name evidence="2" type="ORF">CYMTET_26861</name>
</gene>
<feature type="region of interest" description="Disordered" evidence="1">
    <location>
        <begin position="1031"/>
        <end position="1055"/>
    </location>
</feature>
<comment type="caution">
    <text evidence="2">The sequence shown here is derived from an EMBL/GenBank/DDBJ whole genome shotgun (WGS) entry which is preliminary data.</text>
</comment>
<feature type="compositionally biased region" description="Basic residues" evidence="1">
    <location>
        <begin position="720"/>
        <end position="732"/>
    </location>
</feature>
<evidence type="ECO:0000313" key="3">
    <source>
        <dbReference type="Proteomes" id="UP001190700"/>
    </source>
</evidence>
<proteinExistence type="predicted"/>
<dbReference type="InterPro" id="IPR040031">
    <property type="entry name" value="Codanin-1"/>
</dbReference>
<feature type="region of interest" description="Disordered" evidence="1">
    <location>
        <begin position="1484"/>
        <end position="1527"/>
    </location>
</feature>
<feature type="region of interest" description="Disordered" evidence="1">
    <location>
        <begin position="534"/>
        <end position="567"/>
    </location>
</feature>
<evidence type="ECO:0000256" key="1">
    <source>
        <dbReference type="SAM" id="MobiDB-lite"/>
    </source>
</evidence>
<sequence>MDLSDEQEKASAVLLERLLCQEIHTDQLCEWLAGRTSEDNLGATSEIDTIISNSSLSAFTATFLKYVHKESQNFIPIHGTADAPTDIEADSQATISAQLKISSKPVDSSARTEVAKPLAPHRGGTATGGFANKSRAAGRKPQPQALTVPLHESKFASLQTTSDLRSENDFPALGGPPSSKGTKVPQRKRIQPTQIADTRKDDAFLASATTAGEGLAAPPGGASKGRGKEDKGPRRAATEPEPADTTPSSSPGAPGTIQQRKRIQPMQIAVARKDDAFLAPAPTPLPARAPAVAVCPVPSAGVWENAPRKIMADPAAAPVLSASPTAAPSCSMAVSDCAIGADEARTDVCALPKPRALSAKVRDPEGQVAAVRVDDSQRPASPERAVVQGGMEGISGPPLSAMATRVARVHGVLLEYLRVPSLAHELVLLVGLLAGGLPDGPGHSSGSALGGAEGTVEDPSPRCGSGDNASMGTKRLLDSAAHAAAYGTAVLVHARRVVSALGERVLVPLVRSQMVMRYDGGELLQAQLDKALARHRSTRQSSPKLYEGGGPSPSHGREGRAFGSAPLPFDRAKDARQQFTGQEAAAQYNNRQTCIDLLCDLINQVKALPNQEEVPGLVQSLLQKLRPDNYDFIVDYLLDLALQAAVTGEADPNLLSRLRHHGSATPRHLLDLHNRLHKSPSASCSTSASPPNTIPAAPIARSAAAAEIRSALFQTDRPSHANHHHHHHHRRGASGATYAGPRRGGGGGGMSTSVAGGNKGAGGWGSELWMLFPASQWPFALILEAADSHMLNRVLRRALIRRLQELGAEKAAPPAVGTSTSEHAAKLVTLASLLGFLEFAPTLSHVAAKPHASGIRDTCAPSAHDVAVQEEQRQAAVDVLQAVRRARSRGTLTTTLPWVLAFLRFAALDQVSEGSPYLVCTVAGLKGLPESASWLMPRNPRFSLAALCVLTSIDHFLQLLPGQGTHSFSRVPALALPEDDAATAADQESTTVERMHNPDFAEGMVDDMYVKLFIPALENLRSLLISTAARAPPPPTSLSAPTSPSPPTAQGAAPREQVLEARFQAGNSSSRASMGDAGGRLGLKWQLQRELLRNNPEVKRCVDMAIDRIGKSAAKNVTRPAVDKVLKEAIPTIRALVQQSIDRGRAIRIAPALTGGSLCWGGPALSISAPTLSRPHFGVLQTAGEEPPQHPLGGSATARRGGSGLPLLLKERGWHTQPELQFKLKAQIDRTVMLRVVQSVKKMEAELDADVRSQAERRAVAAVTALLGEEADGSAEESTLVLGTACSIAAENTAEAASKRLRDTFIADIHSRLDQLVQEVQSECKKKARQKQQQEQQSVRLAAEEPDSTLGSSSAAAGQGGSEAAAHGEGLHGQAGSVDACEVVARRSRGTSASTSQAVRPDPPNDPRGPIVGMGRREACPLAGCLLADARRLQETALRMPGTGLGTAQACPCILTGHASSAWSEEPPQAHMRLACDWGFGRKPQPLELPEGPRPGAAAPTGALREGERAEQASGGPGAAGAPQSPQAALHALGAAGRRVHALCRLWSAGEGGEIDGPPAGLQGAGTGEAEDVAAASSVEGRELQEDDFQRLHHSLQEVCEALRRLLEAQAGGRKAAKGQEGVSAQQGAGGAGAAGDMRTRCKALLREQGRRLLQLLLHVPLGGCYALQPAQPPSAVELGYSSAAPGDRKIGNQTLEDWIRTGSPGEGVSAQYTRYGTAVVVNIWRTLHSHRVVAVHEALDGLLEPSIEWMQALQSRSHLPLVQMRLERVLPCIAAQLVNEGMLVLPQVATAWESLLQKHCDRQNAREGGVNGMQLASPGAAAGAERRLPAQGTSRVGTCGVALLLRASAGLLESLALGGQQSREGADDGARAMQRLEGTLNAYCLCWNQMRTTERLRQARRGREREYDQKQGVTAVVI</sequence>
<dbReference type="PANTHER" id="PTHR28678">
    <property type="entry name" value="CODANIN-1"/>
    <property type="match status" value="1"/>
</dbReference>
<feature type="region of interest" description="Disordered" evidence="1">
    <location>
        <begin position="1328"/>
        <end position="1373"/>
    </location>
</feature>
<dbReference type="GO" id="GO:0006325">
    <property type="term" value="P:chromatin organization"/>
    <property type="evidence" value="ECO:0007669"/>
    <property type="project" value="TreeGrafter"/>
</dbReference>
<feature type="compositionally biased region" description="Low complexity" evidence="1">
    <location>
        <begin position="1488"/>
        <end position="1504"/>
    </location>
</feature>
<feature type="region of interest" description="Disordered" evidence="1">
    <location>
        <begin position="718"/>
        <end position="754"/>
    </location>
</feature>
<feature type="region of interest" description="Disordered" evidence="1">
    <location>
        <begin position="443"/>
        <end position="470"/>
    </location>
</feature>
<name>A0AAE0FSE6_9CHLO</name>
<feature type="compositionally biased region" description="Polar residues" evidence="1">
    <location>
        <begin position="100"/>
        <end position="111"/>
    </location>
</feature>
<feature type="region of interest" description="Disordered" evidence="1">
    <location>
        <begin position="1386"/>
        <end position="1408"/>
    </location>
</feature>
<feature type="compositionally biased region" description="Basic and acidic residues" evidence="1">
    <location>
        <begin position="226"/>
        <end position="238"/>
    </location>
</feature>
<feature type="region of interest" description="Disordered" evidence="1">
    <location>
        <begin position="1614"/>
        <end position="1635"/>
    </location>
</feature>
<dbReference type="EMBL" id="LGRX02014578">
    <property type="protein sequence ID" value="KAK3264396.1"/>
    <property type="molecule type" value="Genomic_DNA"/>
</dbReference>
<evidence type="ECO:0000313" key="2">
    <source>
        <dbReference type="EMBL" id="KAK3264396.1"/>
    </source>
</evidence>
<feature type="compositionally biased region" description="Low complexity" evidence="1">
    <location>
        <begin position="1350"/>
        <end position="1373"/>
    </location>
</feature>
<feature type="compositionally biased region" description="Low complexity" evidence="1">
    <location>
        <begin position="208"/>
        <end position="221"/>
    </location>
</feature>
<feature type="region of interest" description="Disordered" evidence="1">
    <location>
        <begin position="373"/>
        <end position="392"/>
    </location>
</feature>
<reference evidence="2 3" key="1">
    <citation type="journal article" date="2015" name="Genome Biol. Evol.">
        <title>Comparative Genomics of a Bacterivorous Green Alga Reveals Evolutionary Causalities and Consequences of Phago-Mixotrophic Mode of Nutrition.</title>
        <authorList>
            <person name="Burns J.A."/>
            <person name="Paasch A."/>
            <person name="Narechania A."/>
            <person name="Kim E."/>
        </authorList>
    </citation>
    <scope>NUCLEOTIDE SEQUENCE [LARGE SCALE GENOMIC DNA]</scope>
    <source>
        <strain evidence="2 3">PLY_AMNH</strain>
    </source>
</reference>
<dbReference type="PANTHER" id="PTHR28678:SF1">
    <property type="entry name" value="CODANIN-1"/>
    <property type="match status" value="1"/>
</dbReference>
<dbReference type="Proteomes" id="UP001190700">
    <property type="component" value="Unassembled WGS sequence"/>
</dbReference>
<organism evidence="2 3">
    <name type="scientific">Cymbomonas tetramitiformis</name>
    <dbReference type="NCBI Taxonomy" id="36881"/>
    <lineage>
        <taxon>Eukaryota</taxon>
        <taxon>Viridiplantae</taxon>
        <taxon>Chlorophyta</taxon>
        <taxon>Pyramimonadophyceae</taxon>
        <taxon>Pyramimonadales</taxon>
        <taxon>Pyramimonadaceae</taxon>
        <taxon>Cymbomonas</taxon>
    </lineage>
</organism>
<feature type="compositionally biased region" description="Low complexity" evidence="1">
    <location>
        <begin position="1614"/>
        <end position="1627"/>
    </location>
</feature>
<dbReference type="GO" id="GO:0005634">
    <property type="term" value="C:nucleus"/>
    <property type="evidence" value="ECO:0007669"/>
    <property type="project" value="TreeGrafter"/>
</dbReference>
<accession>A0AAE0FSE6</accession>
<feature type="compositionally biased region" description="Low complexity" evidence="1">
    <location>
        <begin position="1037"/>
        <end position="1054"/>
    </location>
</feature>
<feature type="region of interest" description="Disordered" evidence="1">
    <location>
        <begin position="100"/>
        <end position="262"/>
    </location>
</feature>